<gene>
    <name evidence="1" type="ORF">CPB84DRAFT_1654702</name>
</gene>
<dbReference type="EMBL" id="JADNYJ010000005">
    <property type="protein sequence ID" value="KAF8911105.1"/>
    <property type="molecule type" value="Genomic_DNA"/>
</dbReference>
<keyword evidence="2" id="KW-1185">Reference proteome</keyword>
<feature type="non-terminal residue" evidence="1">
    <location>
        <position position="1"/>
    </location>
</feature>
<evidence type="ECO:0000313" key="2">
    <source>
        <dbReference type="Proteomes" id="UP000724874"/>
    </source>
</evidence>
<dbReference type="Proteomes" id="UP000724874">
    <property type="component" value="Unassembled WGS sequence"/>
</dbReference>
<comment type="caution">
    <text evidence="1">The sequence shown here is derived from an EMBL/GenBank/DDBJ whole genome shotgun (WGS) entry which is preliminary data.</text>
</comment>
<accession>A0A9P5TTN9</accession>
<proteinExistence type="predicted"/>
<name>A0A9P5TTN9_GYMJU</name>
<organism evidence="1 2">
    <name type="scientific">Gymnopilus junonius</name>
    <name type="common">Spectacular rustgill mushroom</name>
    <name type="synonym">Gymnopilus spectabilis subsp. junonius</name>
    <dbReference type="NCBI Taxonomy" id="109634"/>
    <lineage>
        <taxon>Eukaryota</taxon>
        <taxon>Fungi</taxon>
        <taxon>Dikarya</taxon>
        <taxon>Basidiomycota</taxon>
        <taxon>Agaricomycotina</taxon>
        <taxon>Agaricomycetes</taxon>
        <taxon>Agaricomycetidae</taxon>
        <taxon>Agaricales</taxon>
        <taxon>Agaricineae</taxon>
        <taxon>Hymenogastraceae</taxon>
        <taxon>Gymnopilus</taxon>
    </lineage>
</organism>
<dbReference type="OrthoDB" id="2422840at2759"/>
<feature type="non-terminal residue" evidence="1">
    <location>
        <position position="148"/>
    </location>
</feature>
<protein>
    <submittedName>
        <fullName evidence="1">Uncharacterized protein</fullName>
    </submittedName>
</protein>
<reference evidence="1" key="1">
    <citation type="submission" date="2020-11" db="EMBL/GenBank/DDBJ databases">
        <authorList>
            <consortium name="DOE Joint Genome Institute"/>
            <person name="Ahrendt S."/>
            <person name="Riley R."/>
            <person name="Andreopoulos W."/>
            <person name="LaButti K."/>
            <person name="Pangilinan J."/>
            <person name="Ruiz-duenas F.J."/>
            <person name="Barrasa J.M."/>
            <person name="Sanchez-Garcia M."/>
            <person name="Camarero S."/>
            <person name="Miyauchi S."/>
            <person name="Serrano A."/>
            <person name="Linde D."/>
            <person name="Babiker R."/>
            <person name="Drula E."/>
            <person name="Ayuso-Fernandez I."/>
            <person name="Pacheco R."/>
            <person name="Padilla G."/>
            <person name="Ferreira P."/>
            <person name="Barriuso J."/>
            <person name="Kellner H."/>
            <person name="Castanera R."/>
            <person name="Alfaro M."/>
            <person name="Ramirez L."/>
            <person name="Pisabarro A.G."/>
            <person name="Kuo A."/>
            <person name="Tritt A."/>
            <person name="Lipzen A."/>
            <person name="He G."/>
            <person name="Yan M."/>
            <person name="Ng V."/>
            <person name="Cullen D."/>
            <person name="Martin F."/>
            <person name="Rosso M.-N."/>
            <person name="Henrissat B."/>
            <person name="Hibbett D."/>
            <person name="Martinez A.T."/>
            <person name="Grigoriev I.V."/>
        </authorList>
    </citation>
    <scope>NUCLEOTIDE SEQUENCE</scope>
    <source>
        <strain evidence="1">AH 44721</strain>
    </source>
</reference>
<dbReference type="AlphaFoldDB" id="A0A9P5TTN9"/>
<sequence>LNFIQKHALIHALCFEKVELVEKQTLGGVDLIVDPKCVIIFHSLFTLPARCAAYVERVSEQSWKFENLLIIFEAFPESSAKRAHGNSRISLYAYTPPIVKALKKFRWDIMEHAFANDVNKAAAFMRWYGDRAEEQDEMMGVIWGERPW</sequence>
<evidence type="ECO:0000313" key="1">
    <source>
        <dbReference type="EMBL" id="KAF8911105.1"/>
    </source>
</evidence>